<accession>A0AAN7ANA0</accession>
<organism evidence="1 2">
    <name type="scientific">Podospora australis</name>
    <dbReference type="NCBI Taxonomy" id="1536484"/>
    <lineage>
        <taxon>Eukaryota</taxon>
        <taxon>Fungi</taxon>
        <taxon>Dikarya</taxon>
        <taxon>Ascomycota</taxon>
        <taxon>Pezizomycotina</taxon>
        <taxon>Sordariomycetes</taxon>
        <taxon>Sordariomycetidae</taxon>
        <taxon>Sordariales</taxon>
        <taxon>Podosporaceae</taxon>
        <taxon>Podospora</taxon>
    </lineage>
</organism>
<reference evidence="1" key="2">
    <citation type="submission" date="2023-05" db="EMBL/GenBank/DDBJ databases">
        <authorList>
            <consortium name="Lawrence Berkeley National Laboratory"/>
            <person name="Steindorff A."/>
            <person name="Hensen N."/>
            <person name="Bonometti L."/>
            <person name="Westerberg I."/>
            <person name="Brannstrom I.O."/>
            <person name="Guillou S."/>
            <person name="Cros-Aarteil S."/>
            <person name="Calhoun S."/>
            <person name="Haridas S."/>
            <person name="Kuo A."/>
            <person name="Mondo S."/>
            <person name="Pangilinan J."/>
            <person name="Riley R."/>
            <person name="Labutti K."/>
            <person name="Andreopoulos B."/>
            <person name="Lipzen A."/>
            <person name="Chen C."/>
            <person name="Yanf M."/>
            <person name="Daum C."/>
            <person name="Ng V."/>
            <person name="Clum A."/>
            <person name="Ohm R."/>
            <person name="Martin F."/>
            <person name="Silar P."/>
            <person name="Natvig D."/>
            <person name="Lalanne C."/>
            <person name="Gautier V."/>
            <person name="Ament-Velasquez S.L."/>
            <person name="Kruys A."/>
            <person name="Hutchinson M.I."/>
            <person name="Powell A.J."/>
            <person name="Barry K."/>
            <person name="Miller A.N."/>
            <person name="Grigoriev I.V."/>
            <person name="Debuchy R."/>
            <person name="Gladieux P."/>
            <person name="Thoren M.H."/>
            <person name="Johannesson H."/>
        </authorList>
    </citation>
    <scope>NUCLEOTIDE SEQUENCE</scope>
    <source>
        <strain evidence="1">PSN309</strain>
    </source>
</reference>
<name>A0AAN7ANA0_9PEZI</name>
<proteinExistence type="predicted"/>
<dbReference type="Proteomes" id="UP001302126">
    <property type="component" value="Unassembled WGS sequence"/>
</dbReference>
<sequence>MPVLAPRDLSPGSSSQLKWFMTCAMCHTTGPAIVHIALSTAFGLLKGNTGNTASLAVKLVSDQDFSLLKTFHIINFVPPPAEVS</sequence>
<evidence type="ECO:0000313" key="2">
    <source>
        <dbReference type="Proteomes" id="UP001302126"/>
    </source>
</evidence>
<comment type="caution">
    <text evidence="1">The sequence shown here is derived from an EMBL/GenBank/DDBJ whole genome shotgun (WGS) entry which is preliminary data.</text>
</comment>
<dbReference type="AlphaFoldDB" id="A0AAN7ANA0"/>
<reference evidence="1" key="1">
    <citation type="journal article" date="2023" name="Mol. Phylogenet. Evol.">
        <title>Genome-scale phylogeny and comparative genomics of the fungal order Sordariales.</title>
        <authorList>
            <person name="Hensen N."/>
            <person name="Bonometti L."/>
            <person name="Westerberg I."/>
            <person name="Brannstrom I.O."/>
            <person name="Guillou S."/>
            <person name="Cros-Aarteil S."/>
            <person name="Calhoun S."/>
            <person name="Haridas S."/>
            <person name="Kuo A."/>
            <person name="Mondo S."/>
            <person name="Pangilinan J."/>
            <person name="Riley R."/>
            <person name="LaButti K."/>
            <person name="Andreopoulos B."/>
            <person name="Lipzen A."/>
            <person name="Chen C."/>
            <person name="Yan M."/>
            <person name="Daum C."/>
            <person name="Ng V."/>
            <person name="Clum A."/>
            <person name="Steindorff A."/>
            <person name="Ohm R.A."/>
            <person name="Martin F."/>
            <person name="Silar P."/>
            <person name="Natvig D.O."/>
            <person name="Lalanne C."/>
            <person name="Gautier V."/>
            <person name="Ament-Velasquez S.L."/>
            <person name="Kruys A."/>
            <person name="Hutchinson M.I."/>
            <person name="Powell A.J."/>
            <person name="Barry K."/>
            <person name="Miller A.N."/>
            <person name="Grigoriev I.V."/>
            <person name="Debuchy R."/>
            <person name="Gladieux P."/>
            <person name="Hiltunen Thoren M."/>
            <person name="Johannesson H."/>
        </authorList>
    </citation>
    <scope>NUCLEOTIDE SEQUENCE</scope>
    <source>
        <strain evidence="1">PSN309</strain>
    </source>
</reference>
<evidence type="ECO:0000313" key="1">
    <source>
        <dbReference type="EMBL" id="KAK4191650.1"/>
    </source>
</evidence>
<dbReference type="EMBL" id="MU864358">
    <property type="protein sequence ID" value="KAK4191650.1"/>
    <property type="molecule type" value="Genomic_DNA"/>
</dbReference>
<gene>
    <name evidence="1" type="ORF">QBC35DRAFT_448210</name>
</gene>
<keyword evidence="2" id="KW-1185">Reference proteome</keyword>
<protein>
    <submittedName>
        <fullName evidence="1">Uncharacterized protein</fullName>
    </submittedName>
</protein>